<dbReference type="InterPro" id="IPR009050">
    <property type="entry name" value="Globin-like_sf"/>
</dbReference>
<dbReference type="AlphaFoldDB" id="A0A285N8C6"/>
<keyword evidence="2" id="KW-1185">Reference proteome</keyword>
<dbReference type="CDD" id="cd08916">
    <property type="entry name" value="TrHb3_P"/>
    <property type="match status" value="1"/>
</dbReference>
<dbReference type="Proteomes" id="UP000219439">
    <property type="component" value="Unassembled WGS sequence"/>
</dbReference>
<evidence type="ECO:0000313" key="2">
    <source>
        <dbReference type="Proteomes" id="UP000219439"/>
    </source>
</evidence>
<dbReference type="GO" id="GO:0019825">
    <property type="term" value="F:oxygen binding"/>
    <property type="evidence" value="ECO:0007669"/>
    <property type="project" value="InterPro"/>
</dbReference>
<accession>A0A285N8C6</accession>
<sequence length="175" mass="20136">MSDQGKMIDEQELRGRPITRFTRSGKPLEPSITHEMVDRLVEAFYTKVRKHERLARLFAKDMSKEWPEHLDQMKGFWRSVVMQTAEYQGRPVPAHMKMTDLEPGDFATWLELFRETAHEVCTSGAAALFINRAETIAKSLQMAIFLKGVIAPPNAFENGVMKQDIIDEARQEQAR</sequence>
<reference evidence="1 2" key="1">
    <citation type="submission" date="2017-09" db="EMBL/GenBank/DDBJ databases">
        <authorList>
            <person name="Ehlers B."/>
            <person name="Leendertz F.H."/>
        </authorList>
    </citation>
    <scope>NUCLEOTIDE SEQUENCE [LARGE SCALE GENOMIC DNA]</scope>
    <source>
        <strain evidence="1 2">DSM 18289</strain>
    </source>
</reference>
<dbReference type="RefSeq" id="WP_097151542.1">
    <property type="nucleotide sequence ID" value="NZ_OBEL01000001.1"/>
</dbReference>
<dbReference type="Gene3D" id="1.10.490.10">
    <property type="entry name" value="Globins"/>
    <property type="match status" value="1"/>
</dbReference>
<evidence type="ECO:0000313" key="1">
    <source>
        <dbReference type="EMBL" id="SNZ05732.1"/>
    </source>
</evidence>
<organism evidence="1 2">
    <name type="scientific">Cohaesibacter gelatinilyticus</name>
    <dbReference type="NCBI Taxonomy" id="372072"/>
    <lineage>
        <taxon>Bacteria</taxon>
        <taxon>Pseudomonadati</taxon>
        <taxon>Pseudomonadota</taxon>
        <taxon>Alphaproteobacteria</taxon>
        <taxon>Hyphomicrobiales</taxon>
        <taxon>Cohaesibacteraceae</taxon>
    </lineage>
</organism>
<protein>
    <submittedName>
        <fullName evidence="1">Hemoglobin</fullName>
    </submittedName>
</protein>
<proteinExistence type="predicted"/>
<dbReference type="EMBL" id="OBEL01000001">
    <property type="protein sequence ID" value="SNZ05732.1"/>
    <property type="molecule type" value="Genomic_DNA"/>
</dbReference>
<dbReference type="InterPro" id="IPR012292">
    <property type="entry name" value="Globin/Proto"/>
</dbReference>
<name>A0A285N8C6_9HYPH</name>
<dbReference type="OrthoDB" id="25954at2"/>
<dbReference type="GO" id="GO:0020037">
    <property type="term" value="F:heme binding"/>
    <property type="evidence" value="ECO:0007669"/>
    <property type="project" value="InterPro"/>
</dbReference>
<dbReference type="SUPFAM" id="SSF46458">
    <property type="entry name" value="Globin-like"/>
    <property type="match status" value="1"/>
</dbReference>
<gene>
    <name evidence="1" type="ORF">SAMN06265368_0192</name>
</gene>